<gene>
    <name evidence="2" type="ORF">TNCV_1529401</name>
</gene>
<sequence length="147" mass="16936">MSIKELVIKPSKRKTKKLKSSGRNANKTSDSDKNQALAKEKNDLLRQGDFLNSIILDTKLKEPNKSKAQFFKKLRQLHKYKKHESVTIRSSQFGTQLKLRRKFCEPYLIKTVKPHDRNEVKNVGQHKGPQLTSAAVDFTKRWSTADA</sequence>
<evidence type="ECO:0000256" key="1">
    <source>
        <dbReference type="SAM" id="MobiDB-lite"/>
    </source>
</evidence>
<keyword evidence="3" id="KW-1185">Reference proteome</keyword>
<dbReference type="EMBL" id="BMAU01021308">
    <property type="protein sequence ID" value="GFY11748.1"/>
    <property type="molecule type" value="Genomic_DNA"/>
</dbReference>
<organism evidence="2 3">
    <name type="scientific">Trichonephila clavipes</name>
    <name type="common">Golden silk orbweaver</name>
    <name type="synonym">Nephila clavipes</name>
    <dbReference type="NCBI Taxonomy" id="2585209"/>
    <lineage>
        <taxon>Eukaryota</taxon>
        <taxon>Metazoa</taxon>
        <taxon>Ecdysozoa</taxon>
        <taxon>Arthropoda</taxon>
        <taxon>Chelicerata</taxon>
        <taxon>Arachnida</taxon>
        <taxon>Araneae</taxon>
        <taxon>Araneomorphae</taxon>
        <taxon>Entelegynae</taxon>
        <taxon>Araneoidea</taxon>
        <taxon>Nephilidae</taxon>
        <taxon>Trichonephila</taxon>
    </lineage>
</organism>
<feature type="compositionally biased region" description="Basic residues" evidence="1">
    <location>
        <begin position="10"/>
        <end position="20"/>
    </location>
</feature>
<accession>A0A8X6SRN0</accession>
<protein>
    <submittedName>
        <fullName evidence="2">Uncharacterized protein</fullName>
    </submittedName>
</protein>
<comment type="caution">
    <text evidence="2">The sequence shown here is derived from an EMBL/GenBank/DDBJ whole genome shotgun (WGS) entry which is preliminary data.</text>
</comment>
<reference evidence="2" key="1">
    <citation type="submission" date="2020-08" db="EMBL/GenBank/DDBJ databases">
        <title>Multicomponent nature underlies the extraordinary mechanical properties of spider dragline silk.</title>
        <authorList>
            <person name="Kono N."/>
            <person name="Nakamura H."/>
            <person name="Mori M."/>
            <person name="Yoshida Y."/>
            <person name="Ohtoshi R."/>
            <person name="Malay A.D."/>
            <person name="Moran D.A.P."/>
            <person name="Tomita M."/>
            <person name="Numata K."/>
            <person name="Arakawa K."/>
        </authorList>
    </citation>
    <scope>NUCLEOTIDE SEQUENCE</scope>
</reference>
<feature type="compositionally biased region" description="Basic and acidic residues" evidence="1">
    <location>
        <begin position="29"/>
        <end position="39"/>
    </location>
</feature>
<evidence type="ECO:0000313" key="2">
    <source>
        <dbReference type="EMBL" id="GFY11748.1"/>
    </source>
</evidence>
<name>A0A8X6SRN0_TRICX</name>
<dbReference type="Proteomes" id="UP000887159">
    <property type="component" value="Unassembled WGS sequence"/>
</dbReference>
<evidence type="ECO:0000313" key="3">
    <source>
        <dbReference type="Proteomes" id="UP000887159"/>
    </source>
</evidence>
<dbReference type="AlphaFoldDB" id="A0A8X6SRN0"/>
<proteinExistence type="predicted"/>
<feature type="region of interest" description="Disordered" evidence="1">
    <location>
        <begin position="1"/>
        <end position="39"/>
    </location>
</feature>